<protein>
    <submittedName>
        <fullName evidence="3">Uncharacterized protein</fullName>
    </submittedName>
</protein>
<keyword evidence="4" id="KW-1185">Reference proteome</keyword>
<organism evidence="3 4">
    <name type="scientific">Liparis tanakae</name>
    <name type="common">Tanaka's snailfish</name>
    <dbReference type="NCBI Taxonomy" id="230148"/>
    <lineage>
        <taxon>Eukaryota</taxon>
        <taxon>Metazoa</taxon>
        <taxon>Chordata</taxon>
        <taxon>Craniata</taxon>
        <taxon>Vertebrata</taxon>
        <taxon>Euteleostomi</taxon>
        <taxon>Actinopterygii</taxon>
        <taxon>Neopterygii</taxon>
        <taxon>Teleostei</taxon>
        <taxon>Neoteleostei</taxon>
        <taxon>Acanthomorphata</taxon>
        <taxon>Eupercaria</taxon>
        <taxon>Perciformes</taxon>
        <taxon>Cottioidei</taxon>
        <taxon>Cottales</taxon>
        <taxon>Liparidae</taxon>
        <taxon>Liparis</taxon>
    </lineage>
</organism>
<keyword evidence="2" id="KW-1133">Transmembrane helix</keyword>
<proteinExistence type="predicted"/>
<comment type="caution">
    <text evidence="3">The sequence shown here is derived from an EMBL/GenBank/DDBJ whole genome shotgun (WGS) entry which is preliminary data.</text>
</comment>
<evidence type="ECO:0000256" key="1">
    <source>
        <dbReference type="SAM" id="MobiDB-lite"/>
    </source>
</evidence>
<reference evidence="3 4" key="1">
    <citation type="submission" date="2019-03" db="EMBL/GenBank/DDBJ databases">
        <title>First draft genome of Liparis tanakae, snailfish: a comprehensive survey of snailfish specific genes.</title>
        <authorList>
            <person name="Kim W."/>
            <person name="Song I."/>
            <person name="Jeong J.-H."/>
            <person name="Kim D."/>
            <person name="Kim S."/>
            <person name="Ryu S."/>
            <person name="Song J.Y."/>
            <person name="Lee S.K."/>
        </authorList>
    </citation>
    <scope>NUCLEOTIDE SEQUENCE [LARGE SCALE GENOMIC DNA]</scope>
    <source>
        <tissue evidence="3">Muscle</tissue>
    </source>
</reference>
<keyword evidence="2" id="KW-0812">Transmembrane</keyword>
<sequence>MTKFGVQWVTGKSTDTHHDEERRDGDTRAWRSPPESPEFTPSATRRRTRGSRRGSERAALPSDLGLEHLQEEFVHGHLSLHLDAVKVLHGLGGRLPQEGQRHEQLARPPRVLLVLAALVVLQGLVQGVLQLLHRLHVLYVHGV</sequence>
<gene>
    <name evidence="3" type="ORF">EYF80_053827</name>
</gene>
<evidence type="ECO:0000313" key="4">
    <source>
        <dbReference type="Proteomes" id="UP000314294"/>
    </source>
</evidence>
<name>A0A4Z2F4E5_9TELE</name>
<feature type="transmembrane region" description="Helical" evidence="2">
    <location>
        <begin position="111"/>
        <end position="132"/>
    </location>
</feature>
<feature type="compositionally biased region" description="Basic and acidic residues" evidence="1">
    <location>
        <begin position="14"/>
        <end position="29"/>
    </location>
</feature>
<accession>A0A4Z2F4E5</accession>
<feature type="region of interest" description="Disordered" evidence="1">
    <location>
        <begin position="1"/>
        <end position="61"/>
    </location>
</feature>
<keyword evidence="2" id="KW-0472">Membrane</keyword>
<evidence type="ECO:0000256" key="2">
    <source>
        <dbReference type="SAM" id="Phobius"/>
    </source>
</evidence>
<dbReference type="AlphaFoldDB" id="A0A4Z2F4E5"/>
<evidence type="ECO:0000313" key="3">
    <source>
        <dbReference type="EMBL" id="TNN36009.1"/>
    </source>
</evidence>
<dbReference type="Proteomes" id="UP000314294">
    <property type="component" value="Unassembled WGS sequence"/>
</dbReference>
<dbReference type="EMBL" id="SRLO01001673">
    <property type="protein sequence ID" value="TNN36009.1"/>
    <property type="molecule type" value="Genomic_DNA"/>
</dbReference>